<keyword evidence="2" id="KW-1185">Reference proteome</keyword>
<dbReference type="AlphaFoldDB" id="A0A7W7YL54"/>
<evidence type="ECO:0000313" key="2">
    <source>
        <dbReference type="Proteomes" id="UP000534294"/>
    </source>
</evidence>
<evidence type="ECO:0000313" key="1">
    <source>
        <dbReference type="EMBL" id="MBB5038221.1"/>
    </source>
</evidence>
<dbReference type="Proteomes" id="UP000534294">
    <property type="component" value="Unassembled WGS sequence"/>
</dbReference>
<reference evidence="1 2" key="1">
    <citation type="submission" date="2020-08" db="EMBL/GenBank/DDBJ databases">
        <title>Genomic Encyclopedia of Type Strains, Phase IV (KMG-IV): sequencing the most valuable type-strain genomes for metagenomic binning, comparative biology and taxonomic classification.</title>
        <authorList>
            <person name="Goeker M."/>
        </authorList>
    </citation>
    <scope>NUCLEOTIDE SEQUENCE [LARGE SCALE GENOMIC DNA]</scope>
    <source>
        <strain evidence="1 2">DSM 12251</strain>
    </source>
</reference>
<organism evidence="1 2">
    <name type="scientific">Prosthecobacter dejongeii</name>
    <dbReference type="NCBI Taxonomy" id="48465"/>
    <lineage>
        <taxon>Bacteria</taxon>
        <taxon>Pseudomonadati</taxon>
        <taxon>Verrucomicrobiota</taxon>
        <taxon>Verrucomicrobiia</taxon>
        <taxon>Verrucomicrobiales</taxon>
        <taxon>Verrucomicrobiaceae</taxon>
        <taxon>Prosthecobacter</taxon>
    </lineage>
</organism>
<gene>
    <name evidence="1" type="ORF">HNQ64_002479</name>
</gene>
<accession>A0A7W7YL54</accession>
<sequence length="75" mass="8640">MDSRSGRCPQEPDPEPLAHQFDLLLEMLCGVQQRQDRLGVHFRKGYDGQLQEGPSARGDPFLGRQVFRACWPREE</sequence>
<name>A0A7W7YL54_9BACT</name>
<protein>
    <submittedName>
        <fullName evidence="1">Uncharacterized protein</fullName>
    </submittedName>
</protein>
<proteinExistence type="predicted"/>
<dbReference type="EMBL" id="JACHIF010000004">
    <property type="protein sequence ID" value="MBB5038221.1"/>
    <property type="molecule type" value="Genomic_DNA"/>
</dbReference>
<comment type="caution">
    <text evidence="1">The sequence shown here is derived from an EMBL/GenBank/DDBJ whole genome shotgun (WGS) entry which is preliminary data.</text>
</comment>